<feature type="region of interest" description="Disordered" evidence="1">
    <location>
        <begin position="251"/>
        <end position="271"/>
    </location>
</feature>
<feature type="signal peptide" evidence="2">
    <location>
        <begin position="1"/>
        <end position="22"/>
    </location>
</feature>
<keyword evidence="4" id="KW-1185">Reference proteome</keyword>
<name>A0ABU1YT81_ROSSA</name>
<protein>
    <submittedName>
        <fullName evidence="3">Uncharacterized protein</fullName>
    </submittedName>
</protein>
<evidence type="ECO:0000256" key="2">
    <source>
        <dbReference type="SAM" id="SignalP"/>
    </source>
</evidence>
<keyword evidence="2" id="KW-0732">Signal</keyword>
<sequence length="348" mass="37059">MRYSLWAAVTCLGALAGQTTEAAEPSLCARLADEARRLPTAAWDGSEPLKRWIQPMRPSRGGASAATKALANDPIWRDKVSAPSADRVGVQHLQGAPVYLIDFVSGTAHCQQYVLAEVREGQPTQELESPLQPNMALCMGGWARFARVMNQPALVMGDAPSASSPEGEYRIAGWTARGWAPSCRLKLRLRTRLTPLQRFCAPEAAVCAQGQAVAFRLATDSQAGSAVDADLASGQPQEVLAALNPPLRDPGAVGDSNLPLPTFGAKDSRGNDMRMQFSNSSAERLPVLIGDRWWLAVVGRAGIGWRVGDAVNVALFAPPGRAADAVASYQFGFEQTGLLAATAVDDPR</sequence>
<proteinExistence type="predicted"/>
<organism evidence="3 4">
    <name type="scientific">Roseateles saccharophilus</name>
    <name type="common">Pseudomonas saccharophila</name>
    <dbReference type="NCBI Taxonomy" id="304"/>
    <lineage>
        <taxon>Bacteria</taxon>
        <taxon>Pseudomonadati</taxon>
        <taxon>Pseudomonadota</taxon>
        <taxon>Betaproteobacteria</taxon>
        <taxon>Burkholderiales</taxon>
        <taxon>Sphaerotilaceae</taxon>
        <taxon>Roseateles</taxon>
    </lineage>
</organism>
<dbReference type="RefSeq" id="WP_310270516.1">
    <property type="nucleotide sequence ID" value="NZ_JAVDXU010000004.1"/>
</dbReference>
<dbReference type="Proteomes" id="UP001180453">
    <property type="component" value="Unassembled WGS sequence"/>
</dbReference>
<comment type="caution">
    <text evidence="3">The sequence shown here is derived from an EMBL/GenBank/DDBJ whole genome shotgun (WGS) entry which is preliminary data.</text>
</comment>
<accession>A0ABU1YT81</accession>
<gene>
    <name evidence="3" type="ORF">J2X20_004743</name>
</gene>
<dbReference type="EMBL" id="JAVDXU010000004">
    <property type="protein sequence ID" value="MDR7272069.1"/>
    <property type="molecule type" value="Genomic_DNA"/>
</dbReference>
<evidence type="ECO:0000256" key="1">
    <source>
        <dbReference type="SAM" id="MobiDB-lite"/>
    </source>
</evidence>
<feature type="chain" id="PRO_5045410368" evidence="2">
    <location>
        <begin position="23"/>
        <end position="348"/>
    </location>
</feature>
<evidence type="ECO:0000313" key="3">
    <source>
        <dbReference type="EMBL" id="MDR7272069.1"/>
    </source>
</evidence>
<reference evidence="3 4" key="1">
    <citation type="submission" date="2023-07" db="EMBL/GenBank/DDBJ databases">
        <title>Sorghum-associated microbial communities from plants grown in Nebraska, USA.</title>
        <authorList>
            <person name="Schachtman D."/>
        </authorList>
    </citation>
    <scope>NUCLEOTIDE SEQUENCE [LARGE SCALE GENOMIC DNA]</scope>
    <source>
        <strain evidence="3 4">BE314</strain>
    </source>
</reference>
<evidence type="ECO:0000313" key="4">
    <source>
        <dbReference type="Proteomes" id="UP001180453"/>
    </source>
</evidence>